<accession>A0A4Z0YKE0</accession>
<dbReference type="InterPro" id="IPR054471">
    <property type="entry name" value="GPIID_WHD"/>
</dbReference>
<name>A0A4Z0YKE0_9PEZI</name>
<protein>
    <recommendedName>
        <fullName evidence="4">GPI inositol-deacylase winged helix domain-containing protein</fullName>
    </recommendedName>
</protein>
<evidence type="ECO:0000313" key="5">
    <source>
        <dbReference type="EMBL" id="TGJ79310.1"/>
    </source>
</evidence>
<dbReference type="SUPFAM" id="SSF48403">
    <property type="entry name" value="Ankyrin repeat"/>
    <property type="match status" value="1"/>
</dbReference>
<dbReference type="Pfam" id="PF22939">
    <property type="entry name" value="WHD_GPIID"/>
    <property type="match status" value="1"/>
</dbReference>
<gene>
    <name evidence="5" type="ORF">E0Z10_g9452</name>
</gene>
<dbReference type="Pfam" id="PF00023">
    <property type="entry name" value="Ank"/>
    <property type="match status" value="1"/>
</dbReference>
<dbReference type="Gene3D" id="1.25.40.20">
    <property type="entry name" value="Ankyrin repeat-containing domain"/>
    <property type="match status" value="3"/>
</dbReference>
<proteinExistence type="predicted"/>
<keyword evidence="1" id="KW-0677">Repeat</keyword>
<organism evidence="5 6">
    <name type="scientific">Xylaria hypoxylon</name>
    <dbReference type="NCBI Taxonomy" id="37992"/>
    <lineage>
        <taxon>Eukaryota</taxon>
        <taxon>Fungi</taxon>
        <taxon>Dikarya</taxon>
        <taxon>Ascomycota</taxon>
        <taxon>Pezizomycotina</taxon>
        <taxon>Sordariomycetes</taxon>
        <taxon>Xylariomycetidae</taxon>
        <taxon>Xylariales</taxon>
        <taxon>Xylariaceae</taxon>
        <taxon>Xylaria</taxon>
    </lineage>
</organism>
<dbReference type="AlphaFoldDB" id="A0A4Z0YKE0"/>
<feature type="domain" description="GPI inositol-deacylase winged helix" evidence="4">
    <location>
        <begin position="194"/>
        <end position="273"/>
    </location>
</feature>
<dbReference type="InterPro" id="IPR002110">
    <property type="entry name" value="Ankyrin_rpt"/>
</dbReference>
<dbReference type="PANTHER" id="PTHR24198">
    <property type="entry name" value="ANKYRIN REPEAT AND PROTEIN KINASE DOMAIN-CONTAINING PROTEIN"/>
    <property type="match status" value="1"/>
</dbReference>
<sequence length="585" mass="65529">MSFGFSVGDFISVFQLANKVRKEFVGAPNQFKDISDEVRSLSIVLHDVDICLSRCEISDEQETHQARRAWKRLQWEPEDIHELRDRITANIILLNTFLGGISGYYHEAGADRLNRYREDEERRRISDWFTPTKLLEFLLAQIYLRSLGDKPTTKTVRNALLQFQGQSRVSASEDSRVMILSRAYDQAMERINGQMAGFRDLTKRVLSWIACSKRPLTVMGLRYALAVEIGELELDEETLLEAEDMVSVYAGFVTVDDGSDTIRLVHYTAQEYFERTLKFYKAPDAFLGIIAFASCWPKVGSASQVLVTLRSWWGYIRKVPGMTELHLALFFELTSILRALLEGGYESNPKDAYGWTSLIWAATCGRDAVVEALLSTDGADPNHKDNDGKMHWPWRQEMVTDNDKITPLWLAVLCGNDAVVAALLGTGHVNADFKQFRGRMPLSYAATTGQEGVLELVLAAGVDPDGPGWTPLPRAAEQGHDFVVEHLLVTNNVDCNVMDGHSRTPLIYATVSGHKRVTKLLLSAGGVRVNSKDNQGRTPICWAARNDHDEIVKMILTTGLADPTIEDNDGFTPLSLARATVTRRP</sequence>
<feature type="repeat" description="ANK" evidence="3">
    <location>
        <begin position="535"/>
        <end position="559"/>
    </location>
</feature>
<feature type="repeat" description="ANK" evidence="3">
    <location>
        <begin position="501"/>
        <end position="525"/>
    </location>
</feature>
<dbReference type="PROSITE" id="PS50297">
    <property type="entry name" value="ANK_REP_REGION"/>
    <property type="match status" value="3"/>
</dbReference>
<feature type="repeat" description="ANK" evidence="3">
    <location>
        <begin position="320"/>
        <end position="352"/>
    </location>
</feature>
<evidence type="ECO:0000313" key="6">
    <source>
        <dbReference type="Proteomes" id="UP000297716"/>
    </source>
</evidence>
<dbReference type="STRING" id="37992.A0A4Z0YKE0"/>
<dbReference type="InterPro" id="IPR036770">
    <property type="entry name" value="Ankyrin_rpt-contain_sf"/>
</dbReference>
<dbReference type="PANTHER" id="PTHR24198:SF165">
    <property type="entry name" value="ANKYRIN REPEAT-CONTAINING PROTEIN-RELATED"/>
    <property type="match status" value="1"/>
</dbReference>
<keyword evidence="2 3" id="KW-0040">ANK repeat</keyword>
<feature type="repeat" description="ANK" evidence="3">
    <location>
        <begin position="437"/>
        <end position="465"/>
    </location>
</feature>
<dbReference type="Pfam" id="PF12796">
    <property type="entry name" value="Ank_2"/>
    <property type="match status" value="2"/>
</dbReference>
<dbReference type="PROSITE" id="PS50088">
    <property type="entry name" value="ANK_REPEAT"/>
    <property type="match status" value="4"/>
</dbReference>
<reference evidence="5 6" key="1">
    <citation type="submission" date="2019-03" db="EMBL/GenBank/DDBJ databases">
        <title>Draft genome sequence of Xylaria hypoxylon DSM 108379, a ubiquitous saprotrophic-parasitic fungi on hardwood.</title>
        <authorList>
            <person name="Buettner E."/>
            <person name="Leonhardt S."/>
            <person name="Gebauer A.M."/>
            <person name="Liers C."/>
            <person name="Hofrichter M."/>
            <person name="Kellner H."/>
        </authorList>
    </citation>
    <scope>NUCLEOTIDE SEQUENCE [LARGE SCALE GENOMIC DNA]</scope>
    <source>
        <strain evidence="5 6">DSM 108379</strain>
    </source>
</reference>
<comment type="caution">
    <text evidence="5">The sequence shown here is derived from an EMBL/GenBank/DDBJ whole genome shotgun (WGS) entry which is preliminary data.</text>
</comment>
<dbReference type="OrthoDB" id="426293at2759"/>
<keyword evidence="6" id="KW-1185">Reference proteome</keyword>
<dbReference type="EMBL" id="SKBN01000298">
    <property type="protein sequence ID" value="TGJ79310.1"/>
    <property type="molecule type" value="Genomic_DNA"/>
</dbReference>
<evidence type="ECO:0000256" key="2">
    <source>
        <dbReference type="ARBA" id="ARBA00023043"/>
    </source>
</evidence>
<dbReference type="SMART" id="SM00248">
    <property type="entry name" value="ANK"/>
    <property type="match status" value="7"/>
</dbReference>
<evidence type="ECO:0000259" key="4">
    <source>
        <dbReference type="Pfam" id="PF22939"/>
    </source>
</evidence>
<dbReference type="Proteomes" id="UP000297716">
    <property type="component" value="Unassembled WGS sequence"/>
</dbReference>
<evidence type="ECO:0000256" key="3">
    <source>
        <dbReference type="PROSITE-ProRule" id="PRU00023"/>
    </source>
</evidence>
<evidence type="ECO:0000256" key="1">
    <source>
        <dbReference type="ARBA" id="ARBA00022737"/>
    </source>
</evidence>